<keyword evidence="4 7" id="KW-0812">Transmembrane</keyword>
<dbReference type="InterPro" id="IPR003362">
    <property type="entry name" value="Bact_transf"/>
</dbReference>
<keyword evidence="5 7" id="KW-1133">Transmembrane helix</keyword>
<dbReference type="GO" id="GO:0016020">
    <property type="term" value="C:membrane"/>
    <property type="evidence" value="ECO:0007669"/>
    <property type="project" value="UniProtKB-SubCell"/>
</dbReference>
<dbReference type="Proteomes" id="UP000316727">
    <property type="component" value="Unassembled WGS sequence"/>
</dbReference>
<feature type="transmembrane region" description="Helical" evidence="7">
    <location>
        <begin position="275"/>
        <end position="295"/>
    </location>
</feature>
<organism evidence="9 10">
    <name type="scientific">Pontibacter mangrovi</name>
    <dbReference type="NCBI Taxonomy" id="2589816"/>
    <lineage>
        <taxon>Bacteria</taxon>
        <taxon>Pseudomonadati</taxon>
        <taxon>Bacteroidota</taxon>
        <taxon>Cytophagia</taxon>
        <taxon>Cytophagales</taxon>
        <taxon>Hymenobacteraceae</taxon>
        <taxon>Pontibacter</taxon>
    </lineage>
</organism>
<keyword evidence="6 7" id="KW-0472">Membrane</keyword>
<dbReference type="OrthoDB" id="9808602at2"/>
<evidence type="ECO:0000256" key="5">
    <source>
        <dbReference type="ARBA" id="ARBA00022989"/>
    </source>
</evidence>
<keyword evidence="3 9" id="KW-0808">Transferase</keyword>
<evidence type="ECO:0000259" key="8">
    <source>
        <dbReference type="Pfam" id="PF02397"/>
    </source>
</evidence>
<gene>
    <name evidence="9" type="ORF">FJM65_18050</name>
</gene>
<name>A0A501W334_9BACT</name>
<dbReference type="PANTHER" id="PTHR30576:SF0">
    <property type="entry name" value="UNDECAPRENYL-PHOSPHATE N-ACETYLGALACTOSAMINYL 1-PHOSPHATE TRANSFERASE-RELATED"/>
    <property type="match status" value="1"/>
</dbReference>
<feature type="transmembrane region" description="Helical" evidence="7">
    <location>
        <begin position="43"/>
        <end position="60"/>
    </location>
</feature>
<sequence length="460" mass="53087">MNNHRHIEPSYYLGGDLFTLTIAFFISIYFFNDSTFKELDWGLFSGVILLWFLIVHWRNLYAINLNDLSTRVLHFVKAYAILIAICFLFYTISPVPITNLPTMVAFAIAFPVLGIAVNMLVLNYVNYLKAQNRNQHFTLVAGIGGTAEAVEKQLLAYSEPGRVVKGFINCRRRRDCLVPQEKIVSDLDHIQDYLKYNQVDEIVIALPAKKTKKIRSIVAAADYYGVRVKYIPDYQDLFGNNYKVIRYGGLDVVNVRQMPLDETFSFFMKNTFDKVFSSAALVFLFPLFVLLAVLIKLDSPGPVFYYPTRIGKGGKPFKVIKFRSMRVNDNPDAGILSTRKDDDRITRLGKVLRKYSLDELPQFVNVLLGDMSVVGPRPHRSFLNQQLQASEDKYMIRHYFKPGITGWAQVNGWRGPTETKEQKSQRTLHDLWYMENWSLWLDLKIIYRTIFGKDTHKSAF</sequence>
<evidence type="ECO:0000256" key="7">
    <source>
        <dbReference type="SAM" id="Phobius"/>
    </source>
</evidence>
<dbReference type="RefSeq" id="WP_140623297.1">
    <property type="nucleotide sequence ID" value="NZ_VFRQ01000012.1"/>
</dbReference>
<dbReference type="EMBL" id="VFRQ01000012">
    <property type="protein sequence ID" value="TPE42504.1"/>
    <property type="molecule type" value="Genomic_DNA"/>
</dbReference>
<reference evidence="9 10" key="1">
    <citation type="submission" date="2019-06" db="EMBL/GenBank/DDBJ databases">
        <title>A novel bacterium of genus Pontibacter, isolated from marine sediment.</title>
        <authorList>
            <person name="Huang H."/>
            <person name="Mo K."/>
            <person name="Hu Y."/>
        </authorList>
    </citation>
    <scope>NUCLEOTIDE SEQUENCE [LARGE SCALE GENOMIC DNA]</scope>
    <source>
        <strain evidence="9 10">HB172049</strain>
    </source>
</reference>
<feature type="domain" description="Bacterial sugar transferase" evidence="8">
    <location>
        <begin position="269"/>
        <end position="451"/>
    </location>
</feature>
<proteinExistence type="inferred from homology"/>
<comment type="subcellular location">
    <subcellularLocation>
        <location evidence="1">Membrane</location>
        <topology evidence="1">Multi-pass membrane protein</topology>
    </subcellularLocation>
</comment>
<evidence type="ECO:0000256" key="2">
    <source>
        <dbReference type="ARBA" id="ARBA00006464"/>
    </source>
</evidence>
<evidence type="ECO:0000313" key="10">
    <source>
        <dbReference type="Proteomes" id="UP000316727"/>
    </source>
</evidence>
<evidence type="ECO:0000256" key="1">
    <source>
        <dbReference type="ARBA" id="ARBA00004141"/>
    </source>
</evidence>
<dbReference type="Pfam" id="PF02397">
    <property type="entry name" value="Bac_transf"/>
    <property type="match status" value="1"/>
</dbReference>
<feature type="transmembrane region" description="Helical" evidence="7">
    <location>
        <begin position="12"/>
        <end position="31"/>
    </location>
</feature>
<keyword evidence="10" id="KW-1185">Reference proteome</keyword>
<dbReference type="InterPro" id="IPR017475">
    <property type="entry name" value="EPS_sugar_tfrase"/>
</dbReference>
<comment type="caution">
    <text evidence="9">The sequence shown here is derived from an EMBL/GenBank/DDBJ whole genome shotgun (WGS) entry which is preliminary data.</text>
</comment>
<feature type="transmembrane region" description="Helical" evidence="7">
    <location>
        <begin position="72"/>
        <end position="92"/>
    </location>
</feature>
<evidence type="ECO:0000256" key="3">
    <source>
        <dbReference type="ARBA" id="ARBA00022679"/>
    </source>
</evidence>
<evidence type="ECO:0000256" key="4">
    <source>
        <dbReference type="ARBA" id="ARBA00022692"/>
    </source>
</evidence>
<evidence type="ECO:0000256" key="6">
    <source>
        <dbReference type="ARBA" id="ARBA00023136"/>
    </source>
</evidence>
<feature type="transmembrane region" description="Helical" evidence="7">
    <location>
        <begin position="104"/>
        <end position="125"/>
    </location>
</feature>
<dbReference type="GO" id="GO:0016780">
    <property type="term" value="F:phosphotransferase activity, for other substituted phosphate groups"/>
    <property type="evidence" value="ECO:0007669"/>
    <property type="project" value="TreeGrafter"/>
</dbReference>
<dbReference type="Pfam" id="PF13727">
    <property type="entry name" value="CoA_binding_3"/>
    <property type="match status" value="1"/>
</dbReference>
<comment type="similarity">
    <text evidence="2">Belongs to the bacterial sugar transferase family.</text>
</comment>
<dbReference type="AlphaFoldDB" id="A0A501W334"/>
<dbReference type="PANTHER" id="PTHR30576">
    <property type="entry name" value="COLANIC BIOSYNTHESIS UDP-GLUCOSE LIPID CARRIER TRANSFERASE"/>
    <property type="match status" value="1"/>
</dbReference>
<protein>
    <submittedName>
        <fullName evidence="9">Exopolysaccharide biosynthesis polyprenyl glycosylphosphotransferase</fullName>
    </submittedName>
</protein>
<evidence type="ECO:0000313" key="9">
    <source>
        <dbReference type="EMBL" id="TPE42504.1"/>
    </source>
</evidence>
<dbReference type="NCBIfam" id="TIGR03025">
    <property type="entry name" value="EPS_sugtrans"/>
    <property type="match status" value="1"/>
</dbReference>
<dbReference type="Gene3D" id="3.40.50.720">
    <property type="entry name" value="NAD(P)-binding Rossmann-like Domain"/>
    <property type="match status" value="1"/>
</dbReference>
<accession>A0A501W334</accession>